<dbReference type="InterPro" id="IPR034804">
    <property type="entry name" value="SQR/QFR_C/D"/>
</dbReference>
<dbReference type="EMBL" id="AUZY01006896">
    <property type="protein sequence ID" value="EQD52807.1"/>
    <property type="molecule type" value="Genomic_DNA"/>
</dbReference>
<evidence type="ECO:0000313" key="15">
    <source>
        <dbReference type="EMBL" id="EQD52807.1"/>
    </source>
</evidence>
<keyword evidence="7" id="KW-0349">Heme</keyword>
<comment type="cofactor">
    <cofactor evidence="1">
        <name>heme</name>
        <dbReference type="ChEBI" id="CHEBI:30413"/>
    </cofactor>
</comment>
<dbReference type="CDD" id="cd03495">
    <property type="entry name" value="SQR_TypeC_SdhD_like"/>
    <property type="match status" value="1"/>
</dbReference>
<gene>
    <name evidence="15" type="ORF">B1B_10561</name>
</gene>
<dbReference type="UniPathway" id="UPA00223"/>
<dbReference type="NCBIfam" id="TIGR02968">
    <property type="entry name" value="succ_dehyd_anc"/>
    <property type="match status" value="1"/>
</dbReference>
<evidence type="ECO:0000256" key="7">
    <source>
        <dbReference type="ARBA" id="ARBA00022617"/>
    </source>
</evidence>
<dbReference type="InterPro" id="IPR000701">
    <property type="entry name" value="SuccDH_FuR_B_TM-su"/>
</dbReference>
<evidence type="ECO:0000256" key="3">
    <source>
        <dbReference type="ARBA" id="ARBA00004141"/>
    </source>
</evidence>
<comment type="subcellular location">
    <subcellularLocation>
        <location evidence="3">Membrane</location>
        <topology evidence="3">Multi-pass membrane protein</topology>
    </subcellularLocation>
</comment>
<comment type="pathway">
    <text evidence="4">Carbohydrate metabolism; tricarboxylic acid cycle.</text>
</comment>
<dbReference type="GO" id="GO:0006099">
    <property type="term" value="P:tricarboxylic acid cycle"/>
    <property type="evidence" value="ECO:0007669"/>
    <property type="project" value="UniProtKB-UniPathway"/>
</dbReference>
<protein>
    <submittedName>
        <fullName evidence="15">Succinate dehydrogenase, hydrophobic membrane anchor</fullName>
    </submittedName>
</protein>
<evidence type="ECO:0000256" key="4">
    <source>
        <dbReference type="ARBA" id="ARBA00005163"/>
    </source>
</evidence>
<comment type="function">
    <text evidence="2">Membrane-anchoring subunit of succinate dehydrogenase (SDH).</text>
</comment>
<keyword evidence="8 14" id="KW-0812">Transmembrane</keyword>
<evidence type="ECO:0000256" key="6">
    <source>
        <dbReference type="ARBA" id="ARBA00022532"/>
    </source>
</evidence>
<keyword evidence="12" id="KW-0408">Iron</keyword>
<evidence type="ECO:0000256" key="5">
    <source>
        <dbReference type="ARBA" id="ARBA00022448"/>
    </source>
</evidence>
<evidence type="ECO:0000256" key="2">
    <source>
        <dbReference type="ARBA" id="ARBA00004050"/>
    </source>
</evidence>
<keyword evidence="6" id="KW-0816">Tricarboxylic acid cycle</keyword>
<name>T1A753_9ZZZZ</name>
<keyword evidence="11 14" id="KW-1133">Transmembrane helix</keyword>
<comment type="caution">
    <text evidence="15">The sequence shown here is derived from an EMBL/GenBank/DDBJ whole genome shotgun (WGS) entry which is preliminary data.</text>
</comment>
<evidence type="ECO:0000256" key="1">
    <source>
        <dbReference type="ARBA" id="ARBA00001971"/>
    </source>
</evidence>
<dbReference type="Gene3D" id="1.20.1300.10">
    <property type="entry name" value="Fumarate reductase/succinate dehydrogenase, transmembrane subunit"/>
    <property type="match status" value="1"/>
</dbReference>
<evidence type="ECO:0000256" key="13">
    <source>
        <dbReference type="ARBA" id="ARBA00023136"/>
    </source>
</evidence>
<evidence type="ECO:0000256" key="10">
    <source>
        <dbReference type="ARBA" id="ARBA00022982"/>
    </source>
</evidence>
<dbReference type="AlphaFoldDB" id="T1A753"/>
<dbReference type="InterPro" id="IPR014312">
    <property type="entry name" value="Succ_DH_anchor"/>
</dbReference>
<keyword evidence="13 14" id="KW-0472">Membrane</keyword>
<keyword evidence="10" id="KW-0249">Electron transport</keyword>
<accession>T1A753</accession>
<evidence type="ECO:0000256" key="11">
    <source>
        <dbReference type="ARBA" id="ARBA00022989"/>
    </source>
</evidence>
<evidence type="ECO:0000256" key="9">
    <source>
        <dbReference type="ARBA" id="ARBA00022723"/>
    </source>
</evidence>
<dbReference type="GO" id="GO:0020037">
    <property type="term" value="F:heme binding"/>
    <property type="evidence" value="ECO:0007669"/>
    <property type="project" value="InterPro"/>
</dbReference>
<reference evidence="15" key="1">
    <citation type="submission" date="2013-08" db="EMBL/GenBank/DDBJ databases">
        <authorList>
            <person name="Mendez C."/>
            <person name="Richter M."/>
            <person name="Ferrer M."/>
            <person name="Sanchez J."/>
        </authorList>
    </citation>
    <scope>NUCLEOTIDE SEQUENCE</scope>
</reference>
<sequence>MNNLRTSYKTVTGLGSAHRGTGAWLAQRLTALALIPLLAWFVSALFLHLFAGRVAMLIWLRDPVTAFFVALALGIAFYHGYLGVRVVVEDYIHHGAAKWAVLVLLQWLVIVLGLADIYVLIRLTLRTP</sequence>
<evidence type="ECO:0000256" key="14">
    <source>
        <dbReference type="SAM" id="Phobius"/>
    </source>
</evidence>
<dbReference type="Pfam" id="PF01127">
    <property type="entry name" value="Sdh_cyt"/>
    <property type="match status" value="1"/>
</dbReference>
<reference evidence="15" key="2">
    <citation type="journal article" date="2014" name="ISME J.">
        <title>Microbial stratification in low pH oxic and suboxic macroscopic growths along an acid mine drainage.</title>
        <authorList>
            <person name="Mendez-Garcia C."/>
            <person name="Mesa V."/>
            <person name="Sprenger R.R."/>
            <person name="Richter M."/>
            <person name="Diez M.S."/>
            <person name="Solano J."/>
            <person name="Bargiela R."/>
            <person name="Golyshina O.V."/>
            <person name="Manteca A."/>
            <person name="Ramos J.L."/>
            <person name="Gallego J.R."/>
            <person name="Llorente I."/>
            <person name="Martins Dos Santos V.A."/>
            <person name="Jensen O.N."/>
            <person name="Pelaez A.I."/>
            <person name="Sanchez J."/>
            <person name="Ferrer M."/>
        </authorList>
    </citation>
    <scope>NUCLEOTIDE SEQUENCE</scope>
</reference>
<proteinExistence type="predicted"/>
<evidence type="ECO:0000256" key="12">
    <source>
        <dbReference type="ARBA" id="ARBA00023004"/>
    </source>
</evidence>
<dbReference type="GO" id="GO:0046872">
    <property type="term" value="F:metal ion binding"/>
    <property type="evidence" value="ECO:0007669"/>
    <property type="project" value="UniProtKB-KW"/>
</dbReference>
<dbReference type="GO" id="GO:0016020">
    <property type="term" value="C:membrane"/>
    <property type="evidence" value="ECO:0007669"/>
    <property type="project" value="UniProtKB-SubCell"/>
</dbReference>
<organism evidence="15">
    <name type="scientific">mine drainage metagenome</name>
    <dbReference type="NCBI Taxonomy" id="410659"/>
    <lineage>
        <taxon>unclassified sequences</taxon>
        <taxon>metagenomes</taxon>
        <taxon>ecological metagenomes</taxon>
    </lineage>
</organism>
<feature type="transmembrane region" description="Helical" evidence="14">
    <location>
        <begin position="29"/>
        <end position="51"/>
    </location>
</feature>
<dbReference type="SUPFAM" id="SSF81343">
    <property type="entry name" value="Fumarate reductase respiratory complex transmembrane subunits"/>
    <property type="match status" value="1"/>
</dbReference>
<keyword evidence="5" id="KW-0813">Transport</keyword>
<feature type="transmembrane region" description="Helical" evidence="14">
    <location>
        <begin position="63"/>
        <end position="81"/>
    </location>
</feature>
<keyword evidence="9" id="KW-0479">Metal-binding</keyword>
<feature type="transmembrane region" description="Helical" evidence="14">
    <location>
        <begin position="101"/>
        <end position="121"/>
    </location>
</feature>
<evidence type="ECO:0000256" key="8">
    <source>
        <dbReference type="ARBA" id="ARBA00022692"/>
    </source>
</evidence>